<dbReference type="AlphaFoldDB" id="A0A1F7X6Z9"/>
<dbReference type="InterPro" id="IPR005490">
    <property type="entry name" value="LD_TPept_cat_dom"/>
</dbReference>
<evidence type="ECO:0000256" key="5">
    <source>
        <dbReference type="ARBA" id="ARBA00023316"/>
    </source>
</evidence>
<feature type="active site" description="Proton donor/acceptor" evidence="6">
    <location>
        <position position="169"/>
    </location>
</feature>
<keyword evidence="3 6" id="KW-0133">Cell shape</keyword>
<dbReference type="GO" id="GO:0071555">
    <property type="term" value="P:cell wall organization"/>
    <property type="evidence" value="ECO:0007669"/>
    <property type="project" value="UniProtKB-UniRule"/>
</dbReference>
<dbReference type="Proteomes" id="UP000179219">
    <property type="component" value="Unassembled WGS sequence"/>
</dbReference>
<proteinExistence type="predicted"/>
<comment type="caution">
    <text evidence="8">The sequence shown here is derived from an EMBL/GenBank/DDBJ whole genome shotgun (WGS) entry which is preliminary data.</text>
</comment>
<evidence type="ECO:0000256" key="2">
    <source>
        <dbReference type="ARBA" id="ARBA00022679"/>
    </source>
</evidence>
<sequence length="226" mass="25942">MKYFLILLSSSLIIIIISIFIGENLSFFNTNSFSKNNICCLTEDFSGEIDFDEKIGIFENNKVDIPTEVFDEEKIKVLGLANEEKWIEVDISDQKLYAWEGTNRFLESAVSSGLPWTPTPLGEFRIWIKLRAARMEGGSGRYYYNLPNVPYVMYFENKEVPGYRGFGLHGTYWHNDFGVRRSHGCVNLPTEIAKQLYYWTSPLLPEGKNTVRASADNPGTRIIIHE</sequence>
<feature type="active site" description="Nucleophile" evidence="6">
    <location>
        <position position="185"/>
    </location>
</feature>
<accession>A0A1F7X6Z9</accession>
<evidence type="ECO:0000256" key="1">
    <source>
        <dbReference type="ARBA" id="ARBA00004752"/>
    </source>
</evidence>
<evidence type="ECO:0000259" key="7">
    <source>
        <dbReference type="PROSITE" id="PS52029"/>
    </source>
</evidence>
<dbReference type="GO" id="GO:0008360">
    <property type="term" value="P:regulation of cell shape"/>
    <property type="evidence" value="ECO:0007669"/>
    <property type="project" value="UniProtKB-UniRule"/>
</dbReference>
<dbReference type="GO" id="GO:0018104">
    <property type="term" value="P:peptidoglycan-protein cross-linking"/>
    <property type="evidence" value="ECO:0007669"/>
    <property type="project" value="TreeGrafter"/>
</dbReference>
<dbReference type="UniPathway" id="UPA00219"/>
<evidence type="ECO:0000256" key="4">
    <source>
        <dbReference type="ARBA" id="ARBA00022984"/>
    </source>
</evidence>
<dbReference type="CDD" id="cd16913">
    <property type="entry name" value="YkuD_like"/>
    <property type="match status" value="1"/>
</dbReference>
<dbReference type="PROSITE" id="PS52029">
    <property type="entry name" value="LD_TPASE"/>
    <property type="match status" value="1"/>
</dbReference>
<dbReference type="EMBL" id="MGFP01000008">
    <property type="protein sequence ID" value="OGM10489.1"/>
    <property type="molecule type" value="Genomic_DNA"/>
</dbReference>
<dbReference type="Pfam" id="PF03734">
    <property type="entry name" value="YkuD"/>
    <property type="match status" value="1"/>
</dbReference>
<gene>
    <name evidence="8" type="ORF">A2159_03170</name>
</gene>
<keyword evidence="2" id="KW-0808">Transferase</keyword>
<protein>
    <recommendedName>
        <fullName evidence="7">L,D-TPase catalytic domain-containing protein</fullName>
    </recommendedName>
</protein>
<dbReference type="PANTHER" id="PTHR30582">
    <property type="entry name" value="L,D-TRANSPEPTIDASE"/>
    <property type="match status" value="1"/>
</dbReference>
<dbReference type="GO" id="GO:0071972">
    <property type="term" value="F:peptidoglycan L,D-transpeptidase activity"/>
    <property type="evidence" value="ECO:0007669"/>
    <property type="project" value="TreeGrafter"/>
</dbReference>
<feature type="domain" description="L,D-TPase catalytic" evidence="7">
    <location>
        <begin position="85"/>
        <end position="225"/>
    </location>
</feature>
<dbReference type="GO" id="GO:0005576">
    <property type="term" value="C:extracellular region"/>
    <property type="evidence" value="ECO:0007669"/>
    <property type="project" value="TreeGrafter"/>
</dbReference>
<evidence type="ECO:0000313" key="8">
    <source>
        <dbReference type="EMBL" id="OGM10489.1"/>
    </source>
</evidence>
<dbReference type="InterPro" id="IPR050979">
    <property type="entry name" value="LD-transpeptidase"/>
</dbReference>
<evidence type="ECO:0000256" key="6">
    <source>
        <dbReference type="PROSITE-ProRule" id="PRU01373"/>
    </source>
</evidence>
<dbReference type="SUPFAM" id="SSF141523">
    <property type="entry name" value="L,D-transpeptidase catalytic domain-like"/>
    <property type="match status" value="1"/>
</dbReference>
<dbReference type="GO" id="GO:0016740">
    <property type="term" value="F:transferase activity"/>
    <property type="evidence" value="ECO:0007669"/>
    <property type="project" value="UniProtKB-KW"/>
</dbReference>
<evidence type="ECO:0000256" key="3">
    <source>
        <dbReference type="ARBA" id="ARBA00022960"/>
    </source>
</evidence>
<organism evidence="8 9">
    <name type="scientific">Candidatus Woesebacteria bacterium RBG_13_34_9</name>
    <dbReference type="NCBI Taxonomy" id="1802477"/>
    <lineage>
        <taxon>Bacteria</taxon>
        <taxon>Candidatus Woeseibacteriota</taxon>
    </lineage>
</organism>
<dbReference type="Gene3D" id="2.40.440.10">
    <property type="entry name" value="L,D-transpeptidase catalytic domain-like"/>
    <property type="match status" value="1"/>
</dbReference>
<name>A0A1F7X6Z9_9BACT</name>
<keyword evidence="4 6" id="KW-0573">Peptidoglycan synthesis</keyword>
<keyword evidence="5 6" id="KW-0961">Cell wall biogenesis/degradation</keyword>
<dbReference type="InterPro" id="IPR038063">
    <property type="entry name" value="Transpep_catalytic_dom"/>
</dbReference>
<dbReference type="PANTHER" id="PTHR30582:SF2">
    <property type="entry name" value="L,D-TRANSPEPTIDASE YCIB-RELATED"/>
    <property type="match status" value="1"/>
</dbReference>
<comment type="pathway">
    <text evidence="1 6">Cell wall biogenesis; peptidoglycan biosynthesis.</text>
</comment>
<reference evidence="8 9" key="1">
    <citation type="journal article" date="2016" name="Nat. Commun.">
        <title>Thousands of microbial genomes shed light on interconnected biogeochemical processes in an aquifer system.</title>
        <authorList>
            <person name="Anantharaman K."/>
            <person name="Brown C.T."/>
            <person name="Hug L.A."/>
            <person name="Sharon I."/>
            <person name="Castelle C.J."/>
            <person name="Probst A.J."/>
            <person name="Thomas B.C."/>
            <person name="Singh A."/>
            <person name="Wilkins M.J."/>
            <person name="Karaoz U."/>
            <person name="Brodie E.L."/>
            <person name="Williams K.H."/>
            <person name="Hubbard S.S."/>
            <person name="Banfield J.F."/>
        </authorList>
    </citation>
    <scope>NUCLEOTIDE SEQUENCE [LARGE SCALE GENOMIC DNA]</scope>
</reference>
<evidence type="ECO:0000313" key="9">
    <source>
        <dbReference type="Proteomes" id="UP000179219"/>
    </source>
</evidence>